<evidence type="ECO:0000313" key="16">
    <source>
        <dbReference type="Proteomes" id="UP000002640"/>
    </source>
</evidence>
<accession>G4ZW82</accession>
<dbReference type="Gene3D" id="1.20.1110.10">
    <property type="entry name" value="Calcium-transporting ATPase, transmembrane domain"/>
    <property type="match status" value="1"/>
</dbReference>
<dbReference type="InterPro" id="IPR023214">
    <property type="entry name" value="HAD_sf"/>
</dbReference>
<dbReference type="EMBL" id="JH159157">
    <property type="protein sequence ID" value="EGZ11609.1"/>
    <property type="molecule type" value="Genomic_DNA"/>
</dbReference>
<dbReference type="OMA" id="FSCFQYM"/>
<evidence type="ECO:0000256" key="13">
    <source>
        <dbReference type="SAM" id="Phobius"/>
    </source>
</evidence>
<dbReference type="InterPro" id="IPR059000">
    <property type="entry name" value="ATPase_P-type_domA"/>
</dbReference>
<comment type="similarity">
    <text evidence="2">Belongs to the cation transport ATPase (P-type) (TC 3.A.3) family. Type V subfamily.</text>
</comment>
<dbReference type="RefSeq" id="XP_009531942.1">
    <property type="nucleotide sequence ID" value="XM_009533647.1"/>
</dbReference>
<name>G4ZW82_PHYSP</name>
<keyword evidence="7" id="KW-0067">ATP-binding</keyword>
<evidence type="ECO:0000256" key="2">
    <source>
        <dbReference type="ARBA" id="ARBA00006000"/>
    </source>
</evidence>
<evidence type="ECO:0000256" key="4">
    <source>
        <dbReference type="ARBA" id="ARBA00022692"/>
    </source>
</evidence>
<evidence type="ECO:0000256" key="12">
    <source>
        <dbReference type="ARBA" id="ARBA00049360"/>
    </source>
</evidence>
<dbReference type="SUPFAM" id="SSF81653">
    <property type="entry name" value="Calcium ATPase, transduction domain A"/>
    <property type="match status" value="1"/>
</dbReference>
<dbReference type="KEGG" id="psoj:PHYSODRAFT_317129"/>
<dbReference type="SFLD" id="SFLDS00003">
    <property type="entry name" value="Haloacid_Dehalogenase"/>
    <property type="match status" value="1"/>
</dbReference>
<dbReference type="Gene3D" id="2.70.150.10">
    <property type="entry name" value="Calcium-transporting ATPase, cytoplasmic transduction domain A"/>
    <property type="match status" value="1"/>
</dbReference>
<dbReference type="InterPro" id="IPR018303">
    <property type="entry name" value="ATPase_P-typ_P_site"/>
</dbReference>
<evidence type="ECO:0000256" key="8">
    <source>
        <dbReference type="ARBA" id="ARBA00022842"/>
    </source>
</evidence>
<evidence type="ECO:0000256" key="7">
    <source>
        <dbReference type="ARBA" id="ARBA00022840"/>
    </source>
</evidence>
<comment type="subcellular location">
    <subcellularLocation>
        <location evidence="1">Membrane</location>
        <topology evidence="1">Multi-pass membrane protein</topology>
    </subcellularLocation>
</comment>
<dbReference type="PROSITE" id="PS00154">
    <property type="entry name" value="ATPASE_E1_E2"/>
    <property type="match status" value="1"/>
</dbReference>
<dbReference type="PANTHER" id="PTHR45630:SF8">
    <property type="entry name" value="CATION-TRANSPORTING ATPASE"/>
    <property type="match status" value="1"/>
</dbReference>
<evidence type="ECO:0000256" key="3">
    <source>
        <dbReference type="ARBA" id="ARBA00022553"/>
    </source>
</evidence>
<dbReference type="AlphaFoldDB" id="G4ZW82"/>
<dbReference type="PRINTS" id="PR00119">
    <property type="entry name" value="CATATPASE"/>
</dbReference>
<dbReference type="Pfam" id="PF00122">
    <property type="entry name" value="E1-E2_ATPase"/>
    <property type="match status" value="1"/>
</dbReference>
<evidence type="ECO:0000256" key="1">
    <source>
        <dbReference type="ARBA" id="ARBA00004141"/>
    </source>
</evidence>
<dbReference type="InterPro" id="IPR023298">
    <property type="entry name" value="ATPase_P-typ_TM_dom_sf"/>
</dbReference>
<feature type="transmembrane region" description="Helical" evidence="13">
    <location>
        <begin position="421"/>
        <end position="440"/>
    </location>
</feature>
<dbReference type="InterPro" id="IPR044492">
    <property type="entry name" value="P_typ_ATPase_HD_dom"/>
</dbReference>
<evidence type="ECO:0000256" key="11">
    <source>
        <dbReference type="ARBA" id="ARBA00023136"/>
    </source>
</evidence>
<keyword evidence="11 13" id="KW-0472">Membrane</keyword>
<keyword evidence="4 13" id="KW-0812">Transmembrane</keyword>
<evidence type="ECO:0000256" key="6">
    <source>
        <dbReference type="ARBA" id="ARBA00022741"/>
    </source>
</evidence>
<keyword evidence="3" id="KW-0597">Phosphoprotein</keyword>
<sequence length="1112" mass="123200">MMKSLREHLLVPIDDLAGQRAQLVYAPNEHLRMMPFVYSRTRLILYCALAVASWGVLIIISVWYPQIFTRLARVALPQSAVSEADYMLVHIDGDGLQARWVECTVHHPAPSDDDYRTKVPWVWFEFKKQRYVFDYERGAFRRYLATIREDLGKLQRRVDTGLDEHVVRTRSELFGPNRIAIDKPRVSELLFVKLVHPFYIFQIFSIVVWLLKDYTKYAIVILSMSAVSLAYEIYSEVSNSIRLRSLVHSDRHFQVLRGSIIFSVYESELVPGDVVLVSEGPVCADTLLLSGGCTADEAALTGEAVPVNKEAATGAGQITENSARDKHKASVLHAGSTIIRVFESDVECKGVVISTGFSTGKGELFRSILFPKQITFEFERDSYRYLAMLWVVAIVAFVKRLVDGFHVGNSFSETFVDSLDLITVAVPPALPLVLTSGIGFSMHRLYRRGIFCIDSQRVNSCGQLSCFCFDKTGTLTKEHLSFAGVAIMEEFSSSASTTGAKSRFTLGMATCHGLSEYGGAFQGYSLELAMFKASHYSMEFFPTPPNDKYIAIVTAPDGTNYGIVSRFAFDAACQRSSAVVEEISTGKRFVVVKGSPEAVSAISTATPPDLKIKALVYSIDGFYCIGFGVKELTPGALIDVNNRDEVESAVKFEGLALFKNELKPESKSMLNELYAADIDVRVITGDNALTAVHVCRELEMRMKSKIAVVDVDEHTGETAFVSVDDVKNSDVVEWSGFNSSNMVAVLAEFDLAITGAALDKLRDDYGDDTVRRIIQQTPVFARVRPQQKAWIVEQLISLGLVVGMCGDGTNDCGALKAAHVGLALSSAEASIVAPFTSKTKAISDVPVLMREGRCALATSFLGFKYMVLYPIIQLGMASVLAQVGTWAGVDMQLTDMQYFWDDLTMVLALAMCMLYTGPSKVLTRARPPSTLFSLEIVASLLGHIVINALLFALALVLMSHESSWYCSIEDALEFVKGAGDRTASNCAVFSNLDLVNVRFSYEGTVTWLFVHLQYVVAAASLNVNDPFRLPFYTNYLFAVLLVEELVVNSWFLLDNSDAVNETFQLMSTPTAFRWKLFGLFIGEFVLSVCWELVATRVLPKWRQRGAVVQKDN</sequence>
<dbReference type="InterPro" id="IPR006544">
    <property type="entry name" value="P-type_TPase_V"/>
</dbReference>
<evidence type="ECO:0000313" key="15">
    <source>
        <dbReference type="EMBL" id="EGZ11609.1"/>
    </source>
</evidence>
<dbReference type="GO" id="GO:0016020">
    <property type="term" value="C:membrane"/>
    <property type="evidence" value="ECO:0007669"/>
    <property type="project" value="UniProtKB-SubCell"/>
</dbReference>
<dbReference type="InterPro" id="IPR001757">
    <property type="entry name" value="P_typ_ATPase"/>
</dbReference>
<dbReference type="NCBIfam" id="TIGR01494">
    <property type="entry name" value="ATPase_P-type"/>
    <property type="match status" value="2"/>
</dbReference>
<dbReference type="Proteomes" id="UP000002640">
    <property type="component" value="Unassembled WGS sequence"/>
</dbReference>
<dbReference type="PROSITE" id="PS01229">
    <property type="entry name" value="COF_2"/>
    <property type="match status" value="1"/>
</dbReference>
<feature type="transmembrane region" description="Helical" evidence="13">
    <location>
        <begin position="1035"/>
        <end position="1053"/>
    </location>
</feature>
<dbReference type="GeneID" id="20644043"/>
<dbReference type="SFLD" id="SFLDG00002">
    <property type="entry name" value="C1.7:_P-type_atpase_like"/>
    <property type="match status" value="1"/>
</dbReference>
<dbReference type="Gene3D" id="3.40.50.1000">
    <property type="entry name" value="HAD superfamily/HAD-like"/>
    <property type="match status" value="2"/>
</dbReference>
<evidence type="ECO:0000256" key="10">
    <source>
        <dbReference type="ARBA" id="ARBA00022989"/>
    </source>
</evidence>
<feature type="transmembrane region" description="Helical" evidence="13">
    <location>
        <begin position="382"/>
        <end position="401"/>
    </location>
</feature>
<evidence type="ECO:0000256" key="9">
    <source>
        <dbReference type="ARBA" id="ARBA00022967"/>
    </source>
</evidence>
<dbReference type="SUPFAM" id="SSF81660">
    <property type="entry name" value="Metal cation-transporting ATPase, ATP-binding domain N"/>
    <property type="match status" value="1"/>
</dbReference>
<proteinExistence type="inferred from homology"/>
<evidence type="ECO:0000259" key="14">
    <source>
        <dbReference type="Pfam" id="PF00122"/>
    </source>
</evidence>
<dbReference type="GO" id="GO:0046872">
    <property type="term" value="F:metal ion binding"/>
    <property type="evidence" value="ECO:0007669"/>
    <property type="project" value="UniProtKB-KW"/>
</dbReference>
<keyword evidence="8" id="KW-0460">Magnesium</keyword>
<organism evidence="15 16">
    <name type="scientific">Phytophthora sojae (strain P6497)</name>
    <name type="common">Soybean stem and root rot agent</name>
    <name type="synonym">Phytophthora megasperma f. sp. glycines</name>
    <dbReference type="NCBI Taxonomy" id="1094619"/>
    <lineage>
        <taxon>Eukaryota</taxon>
        <taxon>Sar</taxon>
        <taxon>Stramenopiles</taxon>
        <taxon>Oomycota</taxon>
        <taxon>Peronosporomycetes</taxon>
        <taxon>Peronosporales</taxon>
        <taxon>Peronosporaceae</taxon>
        <taxon>Phytophthora</taxon>
    </lineage>
</organism>
<feature type="transmembrane region" description="Helical" evidence="13">
    <location>
        <begin position="190"/>
        <end position="211"/>
    </location>
</feature>
<keyword evidence="16" id="KW-1185">Reference proteome</keyword>
<dbReference type="Gene3D" id="3.40.1110.10">
    <property type="entry name" value="Calcium-transporting ATPase, cytoplasmic domain N"/>
    <property type="match status" value="2"/>
</dbReference>
<dbReference type="SFLD" id="SFLDF00027">
    <property type="entry name" value="p-type_atpase"/>
    <property type="match status" value="1"/>
</dbReference>
<protein>
    <recommendedName>
        <fullName evidence="14">P-type ATPase A domain-containing protein</fullName>
    </recommendedName>
</protein>
<keyword evidence="9" id="KW-1278">Translocase</keyword>
<dbReference type="InParanoid" id="G4ZW82"/>
<dbReference type="NCBIfam" id="TIGR01657">
    <property type="entry name" value="P-ATPase-V"/>
    <property type="match status" value="1"/>
</dbReference>
<dbReference type="SUPFAM" id="SSF56784">
    <property type="entry name" value="HAD-like"/>
    <property type="match status" value="1"/>
</dbReference>
<dbReference type="SMR" id="G4ZW82"/>
<feature type="transmembrane region" description="Helical" evidence="13">
    <location>
        <begin position="898"/>
        <end position="916"/>
    </location>
</feature>
<feature type="transmembrane region" description="Helical" evidence="13">
    <location>
        <begin position="43"/>
        <end position="64"/>
    </location>
</feature>
<dbReference type="STRING" id="1094619.G4ZW82"/>
<dbReference type="InterPro" id="IPR036412">
    <property type="entry name" value="HAD-like_sf"/>
</dbReference>
<keyword evidence="5" id="KW-0479">Metal-binding</keyword>
<dbReference type="GO" id="GO:0140358">
    <property type="term" value="F:P-type transmembrane transporter activity"/>
    <property type="evidence" value="ECO:0007669"/>
    <property type="project" value="InterPro"/>
</dbReference>
<keyword evidence="6" id="KW-0547">Nucleotide-binding</keyword>
<feature type="transmembrane region" description="Helical" evidence="13">
    <location>
        <begin position="867"/>
        <end position="886"/>
    </location>
</feature>
<gene>
    <name evidence="15" type="ORF">PHYSODRAFT_317129</name>
</gene>
<keyword evidence="10 13" id="KW-1133">Transmembrane helix</keyword>
<reference evidence="15 16" key="1">
    <citation type="journal article" date="2006" name="Science">
        <title>Phytophthora genome sequences uncover evolutionary origins and mechanisms of pathogenesis.</title>
        <authorList>
            <person name="Tyler B.M."/>
            <person name="Tripathy S."/>
            <person name="Zhang X."/>
            <person name="Dehal P."/>
            <person name="Jiang R.H."/>
            <person name="Aerts A."/>
            <person name="Arredondo F.D."/>
            <person name="Baxter L."/>
            <person name="Bensasson D."/>
            <person name="Beynon J.L."/>
            <person name="Chapman J."/>
            <person name="Damasceno C.M."/>
            <person name="Dorrance A.E."/>
            <person name="Dou D."/>
            <person name="Dickerman A.W."/>
            <person name="Dubchak I.L."/>
            <person name="Garbelotto M."/>
            <person name="Gijzen M."/>
            <person name="Gordon S.G."/>
            <person name="Govers F."/>
            <person name="Grunwald N.J."/>
            <person name="Huang W."/>
            <person name="Ivors K.L."/>
            <person name="Jones R.W."/>
            <person name="Kamoun S."/>
            <person name="Krampis K."/>
            <person name="Lamour K.H."/>
            <person name="Lee M.K."/>
            <person name="McDonald W.H."/>
            <person name="Medina M."/>
            <person name="Meijer H.J."/>
            <person name="Nordberg E.K."/>
            <person name="Maclean D.J."/>
            <person name="Ospina-Giraldo M.D."/>
            <person name="Morris P.F."/>
            <person name="Phuntumart V."/>
            <person name="Putnam N.H."/>
            <person name="Rash S."/>
            <person name="Rose J.K."/>
            <person name="Sakihama Y."/>
            <person name="Salamov A.A."/>
            <person name="Savidor A."/>
            <person name="Scheuring C.F."/>
            <person name="Smith B.M."/>
            <person name="Sobral B.W."/>
            <person name="Terry A."/>
            <person name="Torto-Alalibo T.A."/>
            <person name="Win J."/>
            <person name="Xu Z."/>
            <person name="Zhang H."/>
            <person name="Grigoriev I.V."/>
            <person name="Rokhsar D.S."/>
            <person name="Boore J.L."/>
        </authorList>
    </citation>
    <scope>NUCLEOTIDE SEQUENCE [LARGE SCALE GENOMIC DNA]</scope>
    <source>
        <strain evidence="15 16">P6497</strain>
    </source>
</reference>
<feature type="transmembrane region" description="Helical" evidence="13">
    <location>
        <begin position="1004"/>
        <end position="1023"/>
    </location>
</feature>
<dbReference type="FunFam" id="1.20.1110.10:FF:000023">
    <property type="entry name" value="Cation-transporting ATPase"/>
    <property type="match status" value="1"/>
</dbReference>
<dbReference type="GO" id="GO:0019829">
    <property type="term" value="F:ATPase-coupled monoatomic cation transmembrane transporter activity"/>
    <property type="evidence" value="ECO:0007669"/>
    <property type="project" value="TreeGrafter"/>
</dbReference>
<evidence type="ECO:0000256" key="5">
    <source>
        <dbReference type="ARBA" id="ARBA00022723"/>
    </source>
</evidence>
<dbReference type="PANTHER" id="PTHR45630">
    <property type="entry name" value="CATION-TRANSPORTING ATPASE-RELATED"/>
    <property type="match status" value="1"/>
</dbReference>
<dbReference type="InterPro" id="IPR023299">
    <property type="entry name" value="ATPase_P-typ_cyto_dom_N"/>
</dbReference>
<feature type="transmembrane region" description="Helical" evidence="13">
    <location>
        <begin position="936"/>
        <end position="957"/>
    </location>
</feature>
<dbReference type="GO" id="GO:0016887">
    <property type="term" value="F:ATP hydrolysis activity"/>
    <property type="evidence" value="ECO:0007669"/>
    <property type="project" value="InterPro"/>
</dbReference>
<dbReference type="GO" id="GO:0005524">
    <property type="term" value="F:ATP binding"/>
    <property type="evidence" value="ECO:0007669"/>
    <property type="project" value="UniProtKB-KW"/>
</dbReference>
<feature type="domain" description="P-type ATPase A" evidence="14">
    <location>
        <begin position="251"/>
        <end position="367"/>
    </location>
</feature>
<comment type="catalytic activity">
    <reaction evidence="12">
        <text>ATP + H2O = ADP + phosphate + H(+)</text>
        <dbReference type="Rhea" id="RHEA:13065"/>
        <dbReference type="ChEBI" id="CHEBI:15377"/>
        <dbReference type="ChEBI" id="CHEBI:15378"/>
        <dbReference type="ChEBI" id="CHEBI:30616"/>
        <dbReference type="ChEBI" id="CHEBI:43474"/>
        <dbReference type="ChEBI" id="CHEBI:456216"/>
    </reaction>
</comment>
<dbReference type="SUPFAM" id="SSF81665">
    <property type="entry name" value="Calcium ATPase, transmembrane domain M"/>
    <property type="match status" value="1"/>
</dbReference>
<dbReference type="InterPro" id="IPR008250">
    <property type="entry name" value="ATPase_P-typ_transduc_dom_A_sf"/>
</dbReference>
<feature type="transmembrane region" description="Helical" evidence="13">
    <location>
        <begin position="1073"/>
        <end position="1094"/>
    </location>
</feature>